<dbReference type="SUPFAM" id="SSF75708">
    <property type="entry name" value="Chemotaxis phosphatase CheZ"/>
    <property type="match status" value="1"/>
</dbReference>
<keyword evidence="2" id="KW-0378">Hydrolase</keyword>
<feature type="region of interest" description="Disordered" evidence="1">
    <location>
        <begin position="176"/>
        <end position="203"/>
    </location>
</feature>
<sequence>MSNSPTVCVSKELNLLDGTVVGTKSFRVRNAMNASMPDMPSIEDHAALLHRHLISISETIARTRQEIAELHQEQEAGRACDELNAVVQGTEHATNTILTASETVDTLARRLARNTQDQATKDDAEAIQAQMQTIFEACNFQDLTGQRISKVVRTVGFVEERVAEMLRLWSGSVASGAQATSTRSRPTRHVDQDGLLNGPALPGTAAVSQDAVDALFD</sequence>
<dbReference type="EMBL" id="JBHSWN010000001">
    <property type="protein sequence ID" value="MFC6791464.1"/>
    <property type="molecule type" value="Genomic_DNA"/>
</dbReference>
<comment type="caution">
    <text evidence="2">The sequence shown here is derived from an EMBL/GenBank/DDBJ whole genome shotgun (WGS) entry which is preliminary data.</text>
</comment>
<organism evidence="2 3">
    <name type="scientific">Methylobacterium komagatae</name>
    <dbReference type="NCBI Taxonomy" id="374425"/>
    <lineage>
        <taxon>Bacteria</taxon>
        <taxon>Pseudomonadati</taxon>
        <taxon>Pseudomonadota</taxon>
        <taxon>Alphaproteobacteria</taxon>
        <taxon>Hyphomicrobiales</taxon>
        <taxon>Methylobacteriaceae</taxon>
        <taxon>Methylobacterium</taxon>
    </lineage>
</organism>
<evidence type="ECO:0000256" key="1">
    <source>
        <dbReference type="SAM" id="MobiDB-lite"/>
    </source>
</evidence>
<dbReference type="Gene3D" id="1.10.287.500">
    <property type="entry name" value="Helix hairpin bin"/>
    <property type="match status" value="1"/>
</dbReference>
<dbReference type="Proteomes" id="UP001596292">
    <property type="component" value="Unassembled WGS sequence"/>
</dbReference>
<evidence type="ECO:0000313" key="3">
    <source>
        <dbReference type="Proteomes" id="UP001596292"/>
    </source>
</evidence>
<reference evidence="3" key="1">
    <citation type="journal article" date="2019" name="Int. J. Syst. Evol. Microbiol.">
        <title>The Global Catalogue of Microorganisms (GCM) 10K type strain sequencing project: providing services to taxonomists for standard genome sequencing and annotation.</title>
        <authorList>
            <consortium name="The Broad Institute Genomics Platform"/>
            <consortium name="The Broad Institute Genome Sequencing Center for Infectious Disease"/>
            <person name="Wu L."/>
            <person name="Ma J."/>
        </authorList>
    </citation>
    <scope>NUCLEOTIDE SEQUENCE [LARGE SCALE GENOMIC DNA]</scope>
    <source>
        <strain evidence="3">CCUG 48316</strain>
    </source>
</reference>
<dbReference type="EC" id="3.6.1.-" evidence="2"/>
<evidence type="ECO:0000313" key="2">
    <source>
        <dbReference type="EMBL" id="MFC6791464.1"/>
    </source>
</evidence>
<accession>A0ABW2BNP2</accession>
<dbReference type="RefSeq" id="WP_378972373.1">
    <property type="nucleotide sequence ID" value="NZ_JBHSWN010000001.1"/>
</dbReference>
<gene>
    <name evidence="2" type="ORF">ACFQE0_18675</name>
</gene>
<dbReference type="InterPro" id="IPR007439">
    <property type="entry name" value="Chemotax_Pase_CheZ"/>
</dbReference>
<dbReference type="GO" id="GO:0016787">
    <property type="term" value="F:hydrolase activity"/>
    <property type="evidence" value="ECO:0007669"/>
    <property type="project" value="UniProtKB-KW"/>
</dbReference>
<protein>
    <submittedName>
        <fullName evidence="2">Protein phosphatase CheZ</fullName>
        <ecNumber evidence="2">3.6.1.-</ecNumber>
    </submittedName>
</protein>
<dbReference type="Pfam" id="PF04344">
    <property type="entry name" value="CheZ"/>
    <property type="match status" value="1"/>
</dbReference>
<proteinExistence type="predicted"/>
<name>A0ABW2BNP2_9HYPH</name>
<keyword evidence="3" id="KW-1185">Reference proteome</keyword>